<dbReference type="PROSITE" id="PS00061">
    <property type="entry name" value="ADH_SHORT"/>
    <property type="match status" value="1"/>
</dbReference>
<dbReference type="GO" id="GO:0006633">
    <property type="term" value="P:fatty acid biosynthetic process"/>
    <property type="evidence" value="ECO:0007669"/>
    <property type="project" value="TreeGrafter"/>
</dbReference>
<dbReference type="SUPFAM" id="SSF51735">
    <property type="entry name" value="NAD(P)-binding Rossmann-fold domains"/>
    <property type="match status" value="1"/>
</dbReference>
<evidence type="ECO:0000313" key="3">
    <source>
        <dbReference type="EMBL" id="KAF2238142.1"/>
    </source>
</evidence>
<evidence type="ECO:0000256" key="2">
    <source>
        <dbReference type="ARBA" id="ARBA00022857"/>
    </source>
</evidence>
<keyword evidence="4" id="KW-1185">Reference proteome</keyword>
<protein>
    <submittedName>
        <fullName evidence="3">NAD(P)-binding protein</fullName>
    </submittedName>
</protein>
<dbReference type="AlphaFoldDB" id="A0A6A6HJT4"/>
<dbReference type="PRINTS" id="PR00080">
    <property type="entry name" value="SDRFAMILY"/>
</dbReference>
<dbReference type="InterPro" id="IPR002347">
    <property type="entry name" value="SDR_fam"/>
</dbReference>
<gene>
    <name evidence="3" type="ORF">EV356DRAFT_338265</name>
</gene>
<accession>A0A6A6HJT4</accession>
<dbReference type="InterPro" id="IPR020904">
    <property type="entry name" value="Sc_DH/Rdtase_CS"/>
</dbReference>
<dbReference type="Gene3D" id="3.40.50.720">
    <property type="entry name" value="NAD(P)-binding Rossmann-like Domain"/>
    <property type="match status" value="1"/>
</dbReference>
<keyword evidence="2" id="KW-0521">NADP</keyword>
<comment type="similarity">
    <text evidence="1">Belongs to the short-chain dehydrogenases/reductases (SDR) family.</text>
</comment>
<dbReference type="FunFam" id="3.40.50.720:FF:000084">
    <property type="entry name" value="Short-chain dehydrogenase reductase"/>
    <property type="match status" value="1"/>
</dbReference>
<organism evidence="3 4">
    <name type="scientific">Viridothelium virens</name>
    <name type="common">Speckled blister lichen</name>
    <name type="synonym">Trypethelium virens</name>
    <dbReference type="NCBI Taxonomy" id="1048519"/>
    <lineage>
        <taxon>Eukaryota</taxon>
        <taxon>Fungi</taxon>
        <taxon>Dikarya</taxon>
        <taxon>Ascomycota</taxon>
        <taxon>Pezizomycotina</taxon>
        <taxon>Dothideomycetes</taxon>
        <taxon>Dothideomycetes incertae sedis</taxon>
        <taxon>Trypetheliales</taxon>
        <taxon>Trypetheliaceae</taxon>
        <taxon>Viridothelium</taxon>
    </lineage>
</organism>
<proteinExistence type="inferred from homology"/>
<dbReference type="InterPro" id="IPR036291">
    <property type="entry name" value="NAD(P)-bd_dom_sf"/>
</dbReference>
<dbReference type="PRINTS" id="PR00081">
    <property type="entry name" value="GDHRDH"/>
</dbReference>
<dbReference type="PANTHER" id="PTHR42760:SF122">
    <property type="entry name" value="NAD(P)-BINDING PROTEIN"/>
    <property type="match status" value="1"/>
</dbReference>
<dbReference type="PANTHER" id="PTHR42760">
    <property type="entry name" value="SHORT-CHAIN DEHYDROGENASES/REDUCTASES FAMILY MEMBER"/>
    <property type="match status" value="1"/>
</dbReference>
<dbReference type="EMBL" id="ML991777">
    <property type="protein sequence ID" value="KAF2238142.1"/>
    <property type="molecule type" value="Genomic_DNA"/>
</dbReference>
<dbReference type="Pfam" id="PF13561">
    <property type="entry name" value="adh_short_C2"/>
    <property type="match status" value="1"/>
</dbReference>
<reference evidence="3" key="1">
    <citation type="journal article" date="2020" name="Stud. Mycol.">
        <title>101 Dothideomycetes genomes: a test case for predicting lifestyles and emergence of pathogens.</title>
        <authorList>
            <person name="Haridas S."/>
            <person name="Albert R."/>
            <person name="Binder M."/>
            <person name="Bloem J."/>
            <person name="Labutti K."/>
            <person name="Salamov A."/>
            <person name="Andreopoulos B."/>
            <person name="Baker S."/>
            <person name="Barry K."/>
            <person name="Bills G."/>
            <person name="Bluhm B."/>
            <person name="Cannon C."/>
            <person name="Castanera R."/>
            <person name="Culley D."/>
            <person name="Daum C."/>
            <person name="Ezra D."/>
            <person name="Gonzalez J."/>
            <person name="Henrissat B."/>
            <person name="Kuo A."/>
            <person name="Liang C."/>
            <person name="Lipzen A."/>
            <person name="Lutzoni F."/>
            <person name="Magnuson J."/>
            <person name="Mondo S."/>
            <person name="Nolan M."/>
            <person name="Ohm R."/>
            <person name="Pangilinan J."/>
            <person name="Park H.-J."/>
            <person name="Ramirez L."/>
            <person name="Alfaro M."/>
            <person name="Sun H."/>
            <person name="Tritt A."/>
            <person name="Yoshinaga Y."/>
            <person name="Zwiers L.-H."/>
            <person name="Turgeon B."/>
            <person name="Goodwin S."/>
            <person name="Spatafora J."/>
            <person name="Crous P."/>
            <person name="Grigoriev I."/>
        </authorList>
    </citation>
    <scope>NUCLEOTIDE SEQUENCE</scope>
    <source>
        <strain evidence="3">Tuck. ex Michener</strain>
    </source>
</reference>
<sequence length="276" mass="28970">MHDLTNKIVLITGIGSARADGWGNGTSIATLFAQRGATIFGCDIRPELGETGVAQIKSKAPEATVTCVSANVTNAESAKALVDACMAKHGRIDILVNNVGKSEPGGPAEMAEDVWDAQVDVNLKSVYLMTHLALPIMEKQSTGGNVICISSVAGLRYIGKPQVAYAATKAALIQFCKTTAVLYGQRHAQGGPLIRLNTVVPGLIDTPLVKILADKYAGGDYNGFRKTRDAQVPMGRMGSAWDVANAALFFASDEASYVTGQELVVDGGLIDSTGRT</sequence>
<dbReference type="Proteomes" id="UP000800092">
    <property type="component" value="Unassembled WGS sequence"/>
</dbReference>
<dbReference type="OrthoDB" id="498125at2759"/>
<evidence type="ECO:0000256" key="1">
    <source>
        <dbReference type="ARBA" id="ARBA00006484"/>
    </source>
</evidence>
<dbReference type="GO" id="GO:0016616">
    <property type="term" value="F:oxidoreductase activity, acting on the CH-OH group of donors, NAD or NADP as acceptor"/>
    <property type="evidence" value="ECO:0007669"/>
    <property type="project" value="TreeGrafter"/>
</dbReference>
<name>A0A6A6HJT4_VIRVR</name>
<evidence type="ECO:0000313" key="4">
    <source>
        <dbReference type="Proteomes" id="UP000800092"/>
    </source>
</evidence>
<dbReference type="GO" id="GO:0048038">
    <property type="term" value="F:quinone binding"/>
    <property type="evidence" value="ECO:0007669"/>
    <property type="project" value="TreeGrafter"/>
</dbReference>